<feature type="transmembrane region" description="Helical" evidence="2">
    <location>
        <begin position="128"/>
        <end position="147"/>
    </location>
</feature>
<feature type="compositionally biased region" description="Basic and acidic residues" evidence="1">
    <location>
        <begin position="481"/>
        <end position="500"/>
    </location>
</feature>
<feature type="compositionally biased region" description="Basic and acidic residues" evidence="1">
    <location>
        <begin position="394"/>
        <end position="418"/>
    </location>
</feature>
<evidence type="ECO:0000313" key="3">
    <source>
        <dbReference type="EMBL" id="CAJ0596152.1"/>
    </source>
</evidence>
<name>A0AA36M3V1_CYLNA</name>
<reference evidence="3" key="1">
    <citation type="submission" date="2023-07" db="EMBL/GenBank/DDBJ databases">
        <authorList>
            <consortium name="CYATHOMIX"/>
        </authorList>
    </citation>
    <scope>NUCLEOTIDE SEQUENCE</scope>
    <source>
        <strain evidence="3">N/A</strain>
    </source>
</reference>
<evidence type="ECO:0000256" key="2">
    <source>
        <dbReference type="SAM" id="Phobius"/>
    </source>
</evidence>
<feature type="region of interest" description="Disordered" evidence="1">
    <location>
        <begin position="383"/>
        <end position="428"/>
    </location>
</feature>
<keyword evidence="2" id="KW-1133">Transmembrane helix</keyword>
<keyword evidence="4" id="KW-1185">Reference proteome</keyword>
<feature type="transmembrane region" description="Helical" evidence="2">
    <location>
        <begin position="153"/>
        <end position="174"/>
    </location>
</feature>
<organism evidence="3 4">
    <name type="scientific">Cylicocyclus nassatus</name>
    <name type="common">Nematode worm</name>
    <dbReference type="NCBI Taxonomy" id="53992"/>
    <lineage>
        <taxon>Eukaryota</taxon>
        <taxon>Metazoa</taxon>
        <taxon>Ecdysozoa</taxon>
        <taxon>Nematoda</taxon>
        <taxon>Chromadorea</taxon>
        <taxon>Rhabditida</taxon>
        <taxon>Rhabditina</taxon>
        <taxon>Rhabditomorpha</taxon>
        <taxon>Strongyloidea</taxon>
        <taxon>Strongylidae</taxon>
        <taxon>Cylicocyclus</taxon>
    </lineage>
</organism>
<feature type="transmembrane region" description="Helical" evidence="2">
    <location>
        <begin position="29"/>
        <end position="53"/>
    </location>
</feature>
<dbReference type="AlphaFoldDB" id="A0AA36M3V1"/>
<dbReference type="EMBL" id="CATQJL010000112">
    <property type="protein sequence ID" value="CAJ0596152.1"/>
    <property type="molecule type" value="Genomic_DNA"/>
</dbReference>
<proteinExistence type="predicted"/>
<keyword evidence="2" id="KW-0472">Membrane</keyword>
<evidence type="ECO:0000256" key="1">
    <source>
        <dbReference type="SAM" id="MobiDB-lite"/>
    </source>
</evidence>
<feature type="transmembrane region" description="Helical" evidence="2">
    <location>
        <begin position="241"/>
        <end position="263"/>
    </location>
</feature>
<feature type="region of interest" description="Disordered" evidence="1">
    <location>
        <begin position="447"/>
        <end position="500"/>
    </location>
</feature>
<dbReference type="Proteomes" id="UP001176961">
    <property type="component" value="Unassembled WGS sequence"/>
</dbReference>
<accession>A0AA36M3V1</accession>
<protein>
    <submittedName>
        <fullName evidence="3">Uncharacterized protein</fullName>
    </submittedName>
</protein>
<comment type="caution">
    <text evidence="3">The sequence shown here is derived from an EMBL/GenBank/DDBJ whole genome shotgun (WGS) entry which is preliminary data.</text>
</comment>
<sequence length="580" mass="66157">MAIDPEVSFLEKDCKEKREEGQLNKCIRIGAAVMGMVRLVAMILEASFVWQVLRSYILFVKSGYRGRTDILKKNPSYRGLIGRSRYCILLVLLCVDIDITNHIRRRIAAQAEEPPPSPTCIDNNIEKLIYVAFAVSFITQVAASVVFAGYKQWAVFIPSFALVIIFHIIFFVGMRREMWQVILVTVIYEGIAILALTASVLWMIVMEMDPEKSFLKEDCREKHEKDKDPKDQMNTCIRTGAAVMGALSLIAMILNASFVWRVLTSYMLRVKSGYTERITNSVDKDLMENPYAPRSEHLENPYAPRSEVSVRPKLIRSDIASPVSSIVKESQGGSALPYGGPSAYDKPFPRARNDFMMGGAYPANWGLTQDPDYAQFRGRFTDIDAPTQQSPYRLGERQGYSDRFGEPANDRMSEEMPRSRALGSGLRDRPLAGTLYDRVDIDDQLKRSYDSGFNSGDYSESGYRRLGNKRNNGYSQNNGDYGRRLGDAENNENRPERNTDYSRRLGAWENDMYPRRTDYQRDEKILSQKVCHRTSYHIGLPEEFPVKILKLRGLYSLWTSGHDNLCMPSRLRPCIDSRVN</sequence>
<feature type="transmembrane region" description="Helical" evidence="2">
    <location>
        <begin position="181"/>
        <end position="205"/>
    </location>
</feature>
<evidence type="ECO:0000313" key="4">
    <source>
        <dbReference type="Proteomes" id="UP001176961"/>
    </source>
</evidence>
<gene>
    <name evidence="3" type="ORF">CYNAS_LOCUS8135</name>
</gene>
<feature type="compositionally biased region" description="Polar residues" evidence="1">
    <location>
        <begin position="469"/>
        <end position="479"/>
    </location>
</feature>
<keyword evidence="2" id="KW-0812">Transmembrane</keyword>